<proteinExistence type="predicted"/>
<evidence type="ECO:0000313" key="2">
    <source>
        <dbReference type="EMBL" id="MQT02839.1"/>
    </source>
</evidence>
<dbReference type="OrthoDB" id="4195350at2"/>
<sequence length="141" mass="15370">MKARLPWTSRADRARWRTARTLDDLGRLTADWLEGGLAHHLGYPDGPDPETAPLVPVLARLNRLGLVTVSSQPGHAPEAGWDGAVYAQRAAVDGWTTDRALLGALIRTARDHDLHIIVHPPGLPVDRGRVPVTCRWDAVTG</sequence>
<dbReference type="AlphaFoldDB" id="A0A646KKK4"/>
<dbReference type="EMBL" id="VCLA01000157">
    <property type="protein sequence ID" value="MQT02839.1"/>
    <property type="molecule type" value="Genomic_DNA"/>
</dbReference>
<gene>
    <name evidence="2" type="ORF">FF041_22405</name>
</gene>
<organism evidence="2 3">
    <name type="scientific">Streptomyces jumonjinensis</name>
    <dbReference type="NCBI Taxonomy" id="1945"/>
    <lineage>
        <taxon>Bacteria</taxon>
        <taxon>Bacillati</taxon>
        <taxon>Actinomycetota</taxon>
        <taxon>Actinomycetes</taxon>
        <taxon>Kitasatosporales</taxon>
        <taxon>Streptomycetaceae</taxon>
        <taxon>Streptomyces</taxon>
    </lineage>
</organism>
<dbReference type="Pfam" id="PF21897">
    <property type="entry name" value="DUF6919"/>
    <property type="match status" value="1"/>
</dbReference>
<protein>
    <recommendedName>
        <fullName evidence="1">DUF6919 domain-containing protein</fullName>
    </recommendedName>
</protein>
<accession>A0A646KKK4</accession>
<comment type="caution">
    <text evidence="2">The sequence shown here is derived from an EMBL/GenBank/DDBJ whole genome shotgun (WGS) entry which is preliminary data.</text>
</comment>
<reference evidence="2 3" key="1">
    <citation type="submission" date="2019-05" db="EMBL/GenBank/DDBJ databases">
        <title>Comparative genomics and metabolomics analyses of clavulanic acid producing Streptomyces species provides insight into specialized metabolism and evolution of beta-lactam biosynthetic gene clusters.</title>
        <authorList>
            <person name="Moore M.A."/>
            <person name="Cruz-Morales P."/>
            <person name="Barona Gomez F."/>
            <person name="Kapil T."/>
        </authorList>
    </citation>
    <scope>NUCLEOTIDE SEQUENCE [LARGE SCALE GENOMIC DNA]</scope>
    <source>
        <strain evidence="2 3">NRRL 5741</strain>
    </source>
</reference>
<dbReference type="RefSeq" id="WP_153524409.1">
    <property type="nucleotide sequence ID" value="NZ_JBEPDZ010000038.1"/>
</dbReference>
<dbReference type="Proteomes" id="UP000419138">
    <property type="component" value="Unassembled WGS sequence"/>
</dbReference>
<name>A0A646KKK4_STRJU</name>
<dbReference type="InterPro" id="IPR054212">
    <property type="entry name" value="DUF6919"/>
</dbReference>
<feature type="domain" description="DUF6919" evidence="1">
    <location>
        <begin position="12"/>
        <end position="135"/>
    </location>
</feature>
<evidence type="ECO:0000313" key="3">
    <source>
        <dbReference type="Proteomes" id="UP000419138"/>
    </source>
</evidence>
<evidence type="ECO:0000259" key="1">
    <source>
        <dbReference type="Pfam" id="PF21897"/>
    </source>
</evidence>
<keyword evidence="3" id="KW-1185">Reference proteome</keyword>